<dbReference type="EMBL" id="CP006365">
    <property type="protein sequence ID" value="AGU14248.1"/>
    <property type="molecule type" value="Genomic_DNA"/>
</dbReference>
<feature type="transmembrane region" description="Helical" evidence="1">
    <location>
        <begin position="59"/>
        <end position="78"/>
    </location>
</feature>
<protein>
    <recommendedName>
        <fullName evidence="4">Transporter</fullName>
    </recommendedName>
</protein>
<evidence type="ECO:0000313" key="3">
    <source>
        <dbReference type="Proteomes" id="UP000016943"/>
    </source>
</evidence>
<sequence length="528" mass="55203">MLIPVLGIITSLAVLLVLAYRGHSVVAVAPIAALVATVMSGAPLLATYTQIFMPALGKFIVSFFPLFIAGAIFGKLMSSSGLAADLAQGISRLFGPKHAMLSVVLATALLTYGGVSAWVVAFTIVPIAMELFHEAGIPKRLMPAALAFGTITFALAALPGSPQVHNVIPTRYFGTDTYAAPIIGLIGTAMMFTMGMAWLQYRIRQLKAAGETYLPEGETDLGPDESKEPFVDPSVDQEPHLPAGHVVTHTNTTSHFDSPSPLPTDTTSHDAAVATHAAPAAGSAAVATSTPDNWKIRGLLGLLPIAVVIGMNYVFVHWIASHMNFDYLADDKFGATKLSSVIGVWSVVVAIVTAIILIFIMRPKMVRNMFNELSDGAKNAILPCFTTASEVGYGAVIASLAVFAAIKSSMFSIDGDALLVGIAATGVISGITGSSSGGLSITLEAFADQLSTMAVEQGISHETLHRLIAMASVCFDSLPHNGAVLTILLVCNMTHKKSYKDIAAVTVVIPLISLAVLVTGVYLLGLGG</sequence>
<feature type="transmembrane region" description="Helical" evidence="1">
    <location>
        <begin position="178"/>
        <end position="199"/>
    </location>
</feature>
<dbReference type="RefSeq" id="WP_020975369.1">
    <property type="nucleotide sequence ID" value="NC_022198.1"/>
</dbReference>
<dbReference type="PANTHER" id="PTHR30354:SF7">
    <property type="entry name" value="BLL7963 PROTEIN"/>
    <property type="match status" value="1"/>
</dbReference>
<dbReference type="Pfam" id="PF02447">
    <property type="entry name" value="GntP_permease"/>
    <property type="match status" value="1"/>
</dbReference>
<dbReference type="GeneID" id="78248934"/>
<dbReference type="STRING" id="1348662.CARG_00205"/>
<evidence type="ECO:0000256" key="1">
    <source>
        <dbReference type="SAM" id="Phobius"/>
    </source>
</evidence>
<feature type="transmembrane region" description="Helical" evidence="1">
    <location>
        <begin position="299"/>
        <end position="320"/>
    </location>
</feature>
<dbReference type="PANTHER" id="PTHR30354">
    <property type="entry name" value="GNT FAMILY GLUCONATE TRANSPORTER"/>
    <property type="match status" value="1"/>
</dbReference>
<dbReference type="eggNOG" id="COG2610">
    <property type="taxonomic scope" value="Bacteria"/>
</dbReference>
<accession>U3GUW8</accession>
<feature type="transmembrane region" description="Helical" evidence="1">
    <location>
        <begin position="29"/>
        <end position="47"/>
    </location>
</feature>
<dbReference type="KEGG" id="caz:CARG_00205"/>
<proteinExistence type="predicted"/>
<feature type="transmembrane region" description="Helical" evidence="1">
    <location>
        <begin position="98"/>
        <end position="129"/>
    </location>
</feature>
<name>U3GUW8_9CORY</name>
<reference evidence="2 3" key="1">
    <citation type="journal article" date="2013" name="Genome Announc.">
        <title>Whole-Genome Sequence of the Clinical Strain Corynebacterium argentoratense DSM 44202, Isolated from a Human Throat Specimen.</title>
        <authorList>
            <person name="Bomholt C."/>
            <person name="Glaub A."/>
            <person name="Gravermann K."/>
            <person name="Albersmeier A."/>
            <person name="Brinkrolf K."/>
            <person name="Ruckert C."/>
            <person name="Tauch A."/>
        </authorList>
    </citation>
    <scope>NUCLEOTIDE SEQUENCE [LARGE SCALE GENOMIC DNA]</scope>
    <source>
        <strain evidence="2">DSM 44202</strain>
    </source>
</reference>
<organism evidence="2 3">
    <name type="scientific">Corynebacterium argentoratense DSM 44202</name>
    <dbReference type="NCBI Taxonomy" id="1348662"/>
    <lineage>
        <taxon>Bacteria</taxon>
        <taxon>Bacillati</taxon>
        <taxon>Actinomycetota</taxon>
        <taxon>Actinomycetes</taxon>
        <taxon>Mycobacteriales</taxon>
        <taxon>Corynebacteriaceae</taxon>
        <taxon>Corynebacterium</taxon>
    </lineage>
</organism>
<feature type="transmembrane region" description="Helical" evidence="1">
    <location>
        <begin position="502"/>
        <end position="525"/>
    </location>
</feature>
<dbReference type="GO" id="GO:0005886">
    <property type="term" value="C:plasma membrane"/>
    <property type="evidence" value="ECO:0007669"/>
    <property type="project" value="TreeGrafter"/>
</dbReference>
<keyword evidence="1" id="KW-1133">Transmembrane helix</keyword>
<dbReference type="HOGENOM" id="CLU_042638_1_1_11"/>
<keyword evidence="3" id="KW-1185">Reference proteome</keyword>
<evidence type="ECO:0000313" key="2">
    <source>
        <dbReference type="EMBL" id="AGU14248.1"/>
    </source>
</evidence>
<dbReference type="AlphaFoldDB" id="U3GUW8"/>
<feature type="transmembrane region" description="Helical" evidence="1">
    <location>
        <begin position="141"/>
        <end position="158"/>
    </location>
</feature>
<feature type="transmembrane region" description="Helical" evidence="1">
    <location>
        <begin position="418"/>
        <end position="443"/>
    </location>
</feature>
<keyword evidence="1" id="KW-0812">Transmembrane</keyword>
<gene>
    <name evidence="2" type="ORF">CARG_00205</name>
</gene>
<dbReference type="GO" id="GO:0015128">
    <property type="term" value="F:gluconate transmembrane transporter activity"/>
    <property type="evidence" value="ECO:0007669"/>
    <property type="project" value="InterPro"/>
</dbReference>
<evidence type="ECO:0008006" key="4">
    <source>
        <dbReference type="Google" id="ProtNLM"/>
    </source>
</evidence>
<keyword evidence="1" id="KW-0472">Membrane</keyword>
<dbReference type="Proteomes" id="UP000016943">
    <property type="component" value="Chromosome"/>
</dbReference>
<dbReference type="InterPro" id="IPR003474">
    <property type="entry name" value="Glcn_transporter"/>
</dbReference>
<feature type="transmembrane region" description="Helical" evidence="1">
    <location>
        <begin position="340"/>
        <end position="360"/>
    </location>
</feature>
<dbReference type="OrthoDB" id="86125at2"/>
<feature type="transmembrane region" description="Helical" evidence="1">
    <location>
        <begin position="380"/>
        <end position="406"/>
    </location>
</feature>
<dbReference type="PATRIC" id="fig|1348662.3.peg.38"/>